<gene>
    <name evidence="2" type="ORF">BCS92_08755</name>
    <name evidence="3" type="ORF">FC057_01095</name>
</gene>
<dbReference type="Proteomes" id="UP000308018">
    <property type="component" value="Unassembled WGS sequence"/>
</dbReference>
<dbReference type="EMBL" id="MDBP01000032">
    <property type="protein sequence ID" value="PMP16721.1"/>
    <property type="molecule type" value="Genomic_DNA"/>
</dbReference>
<accession>A0A2N7NLT0</accession>
<dbReference type="AlphaFoldDB" id="A0A2N7NLT0"/>
<name>A0A2N7NLT0_9VIBR</name>
<dbReference type="EMBL" id="SYVV01000001">
    <property type="protein sequence ID" value="TKG37867.1"/>
    <property type="molecule type" value="Genomic_DNA"/>
</dbReference>
<evidence type="ECO:0000313" key="3">
    <source>
        <dbReference type="EMBL" id="TKG37867.1"/>
    </source>
</evidence>
<reference evidence="4" key="1">
    <citation type="submission" date="2016-07" db="EMBL/GenBank/DDBJ databases">
        <title>Nontailed viruses are major unrecognized killers of bacteria in the ocean.</title>
        <authorList>
            <person name="Kauffman K."/>
            <person name="Hussain F."/>
            <person name="Yang J."/>
            <person name="Arevalo P."/>
            <person name="Brown J."/>
            <person name="Cutler M."/>
            <person name="Kelly L."/>
            <person name="Polz M.F."/>
        </authorList>
    </citation>
    <scope>NUCLEOTIDE SEQUENCE [LARGE SCALE GENOMIC DNA]</scope>
    <source>
        <strain evidence="4">10N.222.48.A2</strain>
    </source>
</reference>
<feature type="domain" description="DUF6985" evidence="1">
    <location>
        <begin position="50"/>
        <end position="171"/>
    </location>
</feature>
<comment type="caution">
    <text evidence="2">The sequence shown here is derived from an EMBL/GenBank/DDBJ whole genome shotgun (WGS) entry which is preliminary data.</text>
</comment>
<reference evidence="3 5" key="4">
    <citation type="submission" date="2019-04" db="EMBL/GenBank/DDBJ databases">
        <title>A reverse ecology approach based on a biological definition of microbial populations.</title>
        <authorList>
            <person name="Arevalo P."/>
            <person name="Vaninsberghe D."/>
            <person name="Elsherbini J."/>
            <person name="Gore J."/>
            <person name="Polz M."/>
        </authorList>
    </citation>
    <scope>NUCLEOTIDE SEQUENCE [LARGE SCALE GENOMIC DNA]</scope>
    <source>
        <strain evidence="3 5">10N.222.45.A8</strain>
    </source>
</reference>
<evidence type="ECO:0000313" key="4">
    <source>
        <dbReference type="Proteomes" id="UP000235579"/>
    </source>
</evidence>
<organism evidence="2 4">
    <name type="scientific">Vibrio tasmaniensis</name>
    <dbReference type="NCBI Taxonomy" id="212663"/>
    <lineage>
        <taxon>Bacteria</taxon>
        <taxon>Pseudomonadati</taxon>
        <taxon>Pseudomonadota</taxon>
        <taxon>Gammaproteobacteria</taxon>
        <taxon>Vibrionales</taxon>
        <taxon>Vibrionaceae</taxon>
        <taxon>Vibrio</taxon>
    </lineage>
</organism>
<protein>
    <recommendedName>
        <fullName evidence="1">DUF6985 domain-containing protein</fullName>
    </recommendedName>
</protein>
<evidence type="ECO:0000313" key="2">
    <source>
        <dbReference type="EMBL" id="PMP16721.1"/>
    </source>
</evidence>
<evidence type="ECO:0000313" key="5">
    <source>
        <dbReference type="Proteomes" id="UP000308018"/>
    </source>
</evidence>
<dbReference type="RefSeq" id="WP_032555029.1">
    <property type="nucleotide sequence ID" value="NZ_MDBP01000032.1"/>
</dbReference>
<dbReference type="InterPro" id="IPR054254">
    <property type="entry name" value="DUF6985"/>
</dbReference>
<proteinExistence type="predicted"/>
<dbReference type="Pfam" id="PF22481">
    <property type="entry name" value="DUF6985"/>
    <property type="match status" value="1"/>
</dbReference>
<sequence length="177" mass="19837">MFDVKECKFPETTTDEFFKYTSKKVTGFAGLQIRNGAYGSISSPEKSDGTIHFCCDKDLSTEEFFDVVSWIEKNALGVLNKSLESFVEQYWYMRDLVIDSLIDEKPDDIVPQISTHKDLSKLCGIVAVHIKGDSTMDIPRFGIEFGCNWEEEHGAGANFKGLDLVETGSSSVGFDFE</sequence>
<reference evidence="2" key="3">
    <citation type="journal article" date="2018" name="Nature">
        <title>A major lineage of non-tailed dsDNA viruses as unrecognized killers of marine bacteria.</title>
        <authorList>
            <person name="Kauffman K.M."/>
            <person name="Hussain F.A."/>
            <person name="Yang J."/>
            <person name="Arevalo P."/>
            <person name="Brown J.M."/>
            <person name="Chang W.K."/>
            <person name="VanInsberghe D."/>
            <person name="Elsherbini J."/>
            <person name="Sharma R.S."/>
            <person name="Cutler M.B."/>
            <person name="Kelly L."/>
            <person name="Polz M.F."/>
        </authorList>
    </citation>
    <scope>NUCLEOTIDE SEQUENCE</scope>
    <source>
        <strain evidence="2">10N.222.48.A2</strain>
    </source>
</reference>
<evidence type="ECO:0000259" key="1">
    <source>
        <dbReference type="Pfam" id="PF22481"/>
    </source>
</evidence>
<reference evidence="2" key="2">
    <citation type="submission" date="2016-07" db="EMBL/GenBank/DDBJ databases">
        <authorList>
            <person name="Wan K."/>
            <person name="Booth B."/>
            <person name="Spirohn K."/>
            <person name="Hao T."/>
            <person name="Hu Y."/>
            <person name="Calderwood M."/>
            <person name="Hill D."/>
            <person name="Mohr S."/>
            <person name="Vidal M."/>
            <person name="Celniker S."/>
            <person name="Perrimon N."/>
        </authorList>
    </citation>
    <scope>NUCLEOTIDE SEQUENCE</scope>
    <source>
        <strain evidence="2">10N.222.48.A2</strain>
    </source>
</reference>
<dbReference type="Proteomes" id="UP000235579">
    <property type="component" value="Unassembled WGS sequence"/>
</dbReference>